<evidence type="ECO:0000313" key="12">
    <source>
        <dbReference type="Proteomes" id="UP000095332"/>
    </source>
</evidence>
<feature type="domain" description="MotA/TolQ/ExbB proton channel" evidence="8">
    <location>
        <begin position="33"/>
        <end position="108"/>
    </location>
</feature>
<reference evidence="13 14" key="2">
    <citation type="journal article" date="2019" name="Nat. Med.">
        <title>A library of human gut bacterial isolates paired with longitudinal multiomics data enables mechanistic microbiome research.</title>
        <authorList>
            <person name="Poyet M."/>
            <person name="Groussin M."/>
            <person name="Gibbons S.M."/>
            <person name="Avila-Pacheco J."/>
            <person name="Jiang X."/>
            <person name="Kearney S.M."/>
            <person name="Perrotta A.R."/>
            <person name="Berdy B."/>
            <person name="Zhao S."/>
            <person name="Lieberman T.D."/>
            <person name="Swanson P.K."/>
            <person name="Smith M."/>
            <person name="Roesemann S."/>
            <person name="Alexander J.E."/>
            <person name="Rich S.A."/>
            <person name="Livny J."/>
            <person name="Vlamakis H."/>
            <person name="Clish C."/>
            <person name="Bullock K."/>
            <person name="Deik A."/>
            <person name="Scott J."/>
            <person name="Pierce K.A."/>
            <person name="Xavier R.J."/>
            <person name="Alm E.J."/>
        </authorList>
    </citation>
    <scope>NUCLEOTIDE SEQUENCE [LARGE SCALE GENOMIC DNA]</scope>
    <source>
        <strain evidence="11 14">BIOML-A10</strain>
        <strain evidence="10 13">BIOML-A11</strain>
    </source>
</reference>
<dbReference type="AlphaFoldDB" id="A0A174WYT3"/>
<evidence type="ECO:0000256" key="1">
    <source>
        <dbReference type="ARBA" id="ARBA00004651"/>
    </source>
</evidence>
<evidence type="ECO:0000256" key="3">
    <source>
        <dbReference type="ARBA" id="ARBA00022692"/>
    </source>
</evidence>
<keyword evidence="6" id="KW-0653">Protein transport</keyword>
<evidence type="ECO:0000313" key="13">
    <source>
        <dbReference type="Proteomes" id="UP000450599"/>
    </source>
</evidence>
<sequence length="529" mass="59926">MNLSISIDTWVCLCSIFIVFIFCSIIVFRYRNSEKLVANRRMVEFFPSLVSTLGVLGTFWGITKGLMAFDTTDLDRSIPDLLDGLKTAFFTSLAGMVGSMILSAFISRKQDEKDGGVSDINQAAGEITKAVKAMSDANTETIHSIQKQLTEQEADRKAFYRTVGEVMSKMSETQKTMTSAIDSLVVLQRSQENTLADIKEVNSSMLVSFGNLEEATNEQTVSINSVLKYTQEVSEYTHHLGEILDVISGISGTEDKINEKVGKLKEIIHGEVIEIEDNMTKTNELLERKFNEFTELLKKSNTEALVDVMKKVTEEFQKQMNALINKLIQENFDQLNKSVEKLNLWQQENKEMITSLTRQYKDMSDNFEATSSSLTRVKDDTSILVSEGGKLHQLVDALNQVIIEDKRFIEVTKELHETANLSKSNMESFNESTQKLNEWVRKQRNFVDGVQLLIAKLEELNKIRDYGEQFWQGTKDKMEEGVGIITKGSQTLNSQLTSLDRQFYGRLSATLAELDNCITKMVEQIGKRR</sequence>
<dbReference type="GO" id="GO:0015031">
    <property type="term" value="P:protein transport"/>
    <property type="evidence" value="ECO:0007669"/>
    <property type="project" value="UniProtKB-KW"/>
</dbReference>
<dbReference type="GO" id="GO:0005886">
    <property type="term" value="C:plasma membrane"/>
    <property type="evidence" value="ECO:0007669"/>
    <property type="project" value="UniProtKB-SubCell"/>
</dbReference>
<keyword evidence="6" id="KW-0813">Transport</keyword>
<feature type="transmembrane region" description="Helical" evidence="7">
    <location>
        <begin position="87"/>
        <end position="106"/>
    </location>
</feature>
<dbReference type="EMBL" id="WKMW01000022">
    <property type="protein sequence ID" value="MRY86329.1"/>
    <property type="molecule type" value="Genomic_DNA"/>
</dbReference>
<evidence type="ECO:0000313" key="11">
    <source>
        <dbReference type="EMBL" id="MRZ08227.1"/>
    </source>
</evidence>
<dbReference type="EMBL" id="CZBM01000019">
    <property type="protein sequence ID" value="CUQ52484.1"/>
    <property type="molecule type" value="Genomic_DNA"/>
</dbReference>
<protein>
    <recommendedName>
        <fullName evidence="8">MotA/TolQ/ExbB proton channel domain-containing protein</fullName>
    </recommendedName>
</protein>
<name>A0A174WYT3_PARDI</name>
<evidence type="ECO:0000256" key="7">
    <source>
        <dbReference type="SAM" id="Phobius"/>
    </source>
</evidence>
<keyword evidence="3 7" id="KW-0812">Transmembrane</keyword>
<evidence type="ECO:0000259" key="8">
    <source>
        <dbReference type="Pfam" id="PF01618"/>
    </source>
</evidence>
<dbReference type="EMBL" id="WKMX01000020">
    <property type="protein sequence ID" value="MRZ08227.1"/>
    <property type="molecule type" value="Genomic_DNA"/>
</dbReference>
<reference evidence="9 12" key="1">
    <citation type="submission" date="2015-09" db="EMBL/GenBank/DDBJ databases">
        <authorList>
            <consortium name="Pathogen Informatics"/>
        </authorList>
    </citation>
    <scope>NUCLEOTIDE SEQUENCE [LARGE SCALE GENOMIC DNA]</scope>
    <source>
        <strain evidence="9 12">2789STDY5834948</strain>
    </source>
</reference>
<keyword evidence="2" id="KW-1003">Cell membrane</keyword>
<feature type="transmembrane region" description="Helical" evidence="7">
    <location>
        <begin position="49"/>
        <end position="67"/>
    </location>
</feature>
<keyword evidence="4 7" id="KW-1133">Transmembrane helix</keyword>
<evidence type="ECO:0000313" key="10">
    <source>
        <dbReference type="EMBL" id="MRY86329.1"/>
    </source>
</evidence>
<evidence type="ECO:0000313" key="9">
    <source>
        <dbReference type="EMBL" id="CUQ52484.1"/>
    </source>
</evidence>
<accession>A0A174WYT3</accession>
<dbReference type="Pfam" id="PF01618">
    <property type="entry name" value="MotA_ExbB"/>
    <property type="match status" value="1"/>
</dbReference>
<comment type="subcellular location">
    <subcellularLocation>
        <location evidence="1">Cell membrane</location>
        <topology evidence="1">Multi-pass membrane protein</topology>
    </subcellularLocation>
    <subcellularLocation>
        <location evidence="6">Membrane</location>
        <topology evidence="6">Multi-pass membrane protein</topology>
    </subcellularLocation>
</comment>
<organism evidence="9 12">
    <name type="scientific">Parabacteroides distasonis</name>
    <dbReference type="NCBI Taxonomy" id="823"/>
    <lineage>
        <taxon>Bacteria</taxon>
        <taxon>Pseudomonadati</taxon>
        <taxon>Bacteroidota</taxon>
        <taxon>Bacteroidia</taxon>
        <taxon>Bacteroidales</taxon>
        <taxon>Tannerellaceae</taxon>
        <taxon>Parabacteroides</taxon>
    </lineage>
</organism>
<dbReference type="InterPro" id="IPR002898">
    <property type="entry name" value="MotA_ExbB_proton_chnl"/>
</dbReference>
<dbReference type="RefSeq" id="WP_057329347.1">
    <property type="nucleotide sequence ID" value="NZ_CZBM01000019.1"/>
</dbReference>
<keyword evidence="5 7" id="KW-0472">Membrane</keyword>
<evidence type="ECO:0000256" key="5">
    <source>
        <dbReference type="ARBA" id="ARBA00023136"/>
    </source>
</evidence>
<evidence type="ECO:0000256" key="2">
    <source>
        <dbReference type="ARBA" id="ARBA00022475"/>
    </source>
</evidence>
<evidence type="ECO:0000256" key="4">
    <source>
        <dbReference type="ARBA" id="ARBA00022989"/>
    </source>
</evidence>
<evidence type="ECO:0000313" key="14">
    <source>
        <dbReference type="Proteomes" id="UP000471216"/>
    </source>
</evidence>
<dbReference type="Proteomes" id="UP000450599">
    <property type="component" value="Unassembled WGS sequence"/>
</dbReference>
<evidence type="ECO:0000256" key="6">
    <source>
        <dbReference type="RuleBase" id="RU004057"/>
    </source>
</evidence>
<dbReference type="Proteomes" id="UP000095332">
    <property type="component" value="Unassembled WGS sequence"/>
</dbReference>
<feature type="transmembrane region" description="Helical" evidence="7">
    <location>
        <begin position="6"/>
        <end position="28"/>
    </location>
</feature>
<comment type="similarity">
    <text evidence="6">Belongs to the exbB/tolQ family.</text>
</comment>
<proteinExistence type="inferred from homology"/>
<gene>
    <name evidence="9" type="ORF">ERS852560_03764</name>
    <name evidence="11" type="ORF">GKD54_18875</name>
    <name evidence="10" type="ORF">GKD58_19115</name>
</gene>
<dbReference type="Proteomes" id="UP000471216">
    <property type="component" value="Unassembled WGS sequence"/>
</dbReference>